<evidence type="ECO:0000313" key="2">
    <source>
        <dbReference type="Proteomes" id="UP001203761"/>
    </source>
</evidence>
<protein>
    <submittedName>
        <fullName evidence="1">Uncharacterized protein</fullName>
    </submittedName>
</protein>
<comment type="caution">
    <text evidence="1">The sequence shown here is derived from an EMBL/GenBank/DDBJ whole genome shotgun (WGS) entry which is preliminary data.</text>
</comment>
<proteinExistence type="predicted"/>
<dbReference type="RefSeq" id="WP_249736618.1">
    <property type="nucleotide sequence ID" value="NZ_JAKNCJ010000001.1"/>
</dbReference>
<gene>
    <name evidence="1" type="ORF">Bequi_03835</name>
</gene>
<accession>A0ABT0QXW3</accession>
<dbReference type="EMBL" id="JAKNCJ010000001">
    <property type="protein sequence ID" value="MCL6422522.1"/>
    <property type="molecule type" value="Genomic_DNA"/>
</dbReference>
<name>A0ABT0QXW3_9MICO</name>
<sequence length="128" mass="14252">MHYVQDLGGGLGTSEMIVIGDKTWSKTGDGPWEEQQGLAMTQQDTSDMLSAYKDAVQSVTYDGEDETGHKFTLAMKLGDQEMTVPVWHDDEMRTVRTEVSLNVGDQEMTMVRTRSDFNAADISIEPPM</sequence>
<reference evidence="1" key="1">
    <citation type="submission" date="2022-02" db="EMBL/GenBank/DDBJ databases">
        <authorList>
            <person name="Lee M."/>
            <person name="Kim S.-J."/>
            <person name="Jung M.-Y."/>
        </authorList>
    </citation>
    <scope>NUCLEOTIDE SEQUENCE</scope>
    <source>
        <strain evidence="1">JHP9</strain>
    </source>
</reference>
<dbReference type="Proteomes" id="UP001203761">
    <property type="component" value="Unassembled WGS sequence"/>
</dbReference>
<organism evidence="1 2">
    <name type="scientific">Brachybacterium equifaecis</name>
    <dbReference type="NCBI Taxonomy" id="2910770"/>
    <lineage>
        <taxon>Bacteria</taxon>
        <taxon>Bacillati</taxon>
        <taxon>Actinomycetota</taxon>
        <taxon>Actinomycetes</taxon>
        <taxon>Micrococcales</taxon>
        <taxon>Dermabacteraceae</taxon>
        <taxon>Brachybacterium</taxon>
    </lineage>
</organism>
<keyword evidence="2" id="KW-1185">Reference proteome</keyword>
<evidence type="ECO:0000313" key="1">
    <source>
        <dbReference type="EMBL" id="MCL6422522.1"/>
    </source>
</evidence>